<reference evidence="2 3" key="1">
    <citation type="submission" date="2023-04" db="EMBL/GenBank/DDBJ databases">
        <title>A novel bacteria isolated from coastal sediment.</title>
        <authorList>
            <person name="Liu X.-J."/>
            <person name="Du Z.-J."/>
        </authorList>
    </citation>
    <scope>NUCLEOTIDE SEQUENCE [LARGE SCALE GENOMIC DNA]</scope>
    <source>
        <strain evidence="2 3">SDUM461004</strain>
    </source>
</reference>
<dbReference type="Proteomes" id="UP001243717">
    <property type="component" value="Unassembled WGS sequence"/>
</dbReference>
<proteinExistence type="predicted"/>
<accession>A0ABU1AFL4</accession>
<comment type="caution">
    <text evidence="2">The sequence shown here is derived from an EMBL/GenBank/DDBJ whole genome shotgun (WGS) entry which is preliminary data.</text>
</comment>
<keyword evidence="3" id="KW-1185">Reference proteome</keyword>
<gene>
    <name evidence="2" type="ORF">QEH59_04225</name>
</gene>
<keyword evidence="1" id="KW-0732">Signal</keyword>
<dbReference type="RefSeq" id="WP_308984103.1">
    <property type="nucleotide sequence ID" value="NZ_JARXIC010000005.1"/>
</dbReference>
<evidence type="ECO:0008006" key="4">
    <source>
        <dbReference type="Google" id="ProtNLM"/>
    </source>
</evidence>
<sequence>MKKVKYTSMLCCLLQAGLVLPLAAQVNFEGEYSQNFDSLPLYESNSGTDTFNFISDSTIAGWYSSEEDTDGNEGRSSGGAASASGIIFNWGRTSDRALGNFSSDGFAGTVYLGVLLQNNSGATINTLGIEYVLEQWRRNTSATTWTLEYMVTSDTSNAIGAATGFTTVSGSSVTSSTGSAAGVNGDWSGNEYPVDLTISGIDWDEGEYLWLRWADVQGATSSGFGLDDLSVSSIPEPASSSFLFGIALLFLMVPRSAQNLRRRR</sequence>
<evidence type="ECO:0000313" key="3">
    <source>
        <dbReference type="Proteomes" id="UP001243717"/>
    </source>
</evidence>
<dbReference type="EMBL" id="JARXIC010000005">
    <property type="protein sequence ID" value="MDQ8193616.1"/>
    <property type="molecule type" value="Genomic_DNA"/>
</dbReference>
<evidence type="ECO:0000256" key="1">
    <source>
        <dbReference type="SAM" id="SignalP"/>
    </source>
</evidence>
<name>A0ABU1AFL4_9BACT</name>
<feature type="chain" id="PRO_5046864482" description="PEP-CTERM protein-sorting domain-containing protein" evidence="1">
    <location>
        <begin position="25"/>
        <end position="264"/>
    </location>
</feature>
<feature type="signal peptide" evidence="1">
    <location>
        <begin position="1"/>
        <end position="24"/>
    </location>
</feature>
<evidence type="ECO:0000313" key="2">
    <source>
        <dbReference type="EMBL" id="MDQ8193616.1"/>
    </source>
</evidence>
<organism evidence="2 3">
    <name type="scientific">Thalassobacterium sedimentorum</name>
    <dbReference type="NCBI Taxonomy" id="3041258"/>
    <lineage>
        <taxon>Bacteria</taxon>
        <taxon>Pseudomonadati</taxon>
        <taxon>Verrucomicrobiota</taxon>
        <taxon>Opitutia</taxon>
        <taxon>Puniceicoccales</taxon>
        <taxon>Coraliomargaritaceae</taxon>
        <taxon>Thalassobacterium</taxon>
    </lineage>
</organism>
<protein>
    <recommendedName>
        <fullName evidence="4">PEP-CTERM protein-sorting domain-containing protein</fullName>
    </recommendedName>
</protein>